<dbReference type="WBParaSite" id="ACRNAN_scaffold5896.g29930.t1">
    <property type="protein sequence ID" value="ACRNAN_scaffold5896.g29930.t1"/>
    <property type="gene ID" value="ACRNAN_scaffold5896.g29930"/>
</dbReference>
<evidence type="ECO:0000256" key="1">
    <source>
        <dbReference type="SAM" id="MobiDB-lite"/>
    </source>
</evidence>
<name>A0A914E6D3_9BILA</name>
<protein>
    <submittedName>
        <fullName evidence="3">Uncharacterized protein</fullName>
    </submittedName>
</protein>
<sequence length="85" mass="9379">MSRRSSNAENPGIIGHAKRKMSDAAQKAKEVAIAAKEVLYGDEAGKDDSRTFHVPVDESVSNEKEEYSHYILDSLKEESVVDKGK</sequence>
<dbReference type="Proteomes" id="UP000887540">
    <property type="component" value="Unplaced"/>
</dbReference>
<organism evidence="2 3">
    <name type="scientific">Acrobeloides nanus</name>
    <dbReference type="NCBI Taxonomy" id="290746"/>
    <lineage>
        <taxon>Eukaryota</taxon>
        <taxon>Metazoa</taxon>
        <taxon>Ecdysozoa</taxon>
        <taxon>Nematoda</taxon>
        <taxon>Chromadorea</taxon>
        <taxon>Rhabditida</taxon>
        <taxon>Tylenchina</taxon>
        <taxon>Cephalobomorpha</taxon>
        <taxon>Cephaloboidea</taxon>
        <taxon>Cephalobidae</taxon>
        <taxon>Acrobeloides</taxon>
    </lineage>
</organism>
<evidence type="ECO:0000313" key="2">
    <source>
        <dbReference type="Proteomes" id="UP000887540"/>
    </source>
</evidence>
<accession>A0A914E6D3</accession>
<feature type="region of interest" description="Disordered" evidence="1">
    <location>
        <begin position="1"/>
        <end position="21"/>
    </location>
</feature>
<evidence type="ECO:0000313" key="3">
    <source>
        <dbReference type="WBParaSite" id="ACRNAN_scaffold5896.g29930.t1"/>
    </source>
</evidence>
<keyword evidence="2" id="KW-1185">Reference proteome</keyword>
<reference evidence="3" key="1">
    <citation type="submission" date="2022-11" db="UniProtKB">
        <authorList>
            <consortium name="WormBaseParasite"/>
        </authorList>
    </citation>
    <scope>IDENTIFICATION</scope>
</reference>
<dbReference type="AlphaFoldDB" id="A0A914E6D3"/>
<proteinExistence type="predicted"/>